<evidence type="ECO:0000313" key="3">
    <source>
        <dbReference type="Proteomes" id="UP001161247"/>
    </source>
</evidence>
<dbReference type="PANTHER" id="PTHR44259:SF108">
    <property type="entry name" value="F-BOX PROTEIN SKIP23-LIKE"/>
    <property type="match status" value="1"/>
</dbReference>
<dbReference type="InterPro" id="IPR011043">
    <property type="entry name" value="Gal_Oxase/kelch_b-propeller"/>
</dbReference>
<sequence length="406" mass="45624">MFVSIINSMLRITSSLYSLLTWLLRYFFGVPLQSLEPIRDWSGLTEEMLAEIAMRMPSVEDFMAFRGVCTSWRAAARLDKFVNSRSGSRVPFLMIAGQQENNDEYCELYSLSRRRIAMRLKLPEVKGKRCMEAGFGWLLTVASCSGEVNLLNPLTRSQIHLPNLPGSVDCIFILTAALSANPSTTCNFVLMAIRNAGQFLGYWKPGNLTWTPIKTSGRIFSDVAYYNGKFYVLDAIDELWVWDDVAVTHLHLDNIGHDLVFSAKEAYLVESSNGELLVVIRKSRDEFRVVRLDVRNCQWEEMTSLGKDAVFVGHSVSKSIVASAFPSGIKPNCIYFTEEGMQFRLCYELASAGRGGEDMELYNLIVSGRGGEDDMGVYNLGDGNIDRFRGITSVSNFICPPVWISF</sequence>
<dbReference type="InterPro" id="IPR036047">
    <property type="entry name" value="F-box-like_dom_sf"/>
</dbReference>
<gene>
    <name evidence="2" type="ORF">OLC1_LOCUS4842</name>
</gene>
<proteinExistence type="predicted"/>
<dbReference type="AlphaFoldDB" id="A0AAV1CFQ0"/>
<reference evidence="2" key="1">
    <citation type="submission" date="2023-03" db="EMBL/GenBank/DDBJ databases">
        <authorList>
            <person name="Julca I."/>
        </authorList>
    </citation>
    <scope>NUCLEOTIDE SEQUENCE</scope>
</reference>
<name>A0AAV1CFQ0_OLDCO</name>
<dbReference type="InterPro" id="IPR005174">
    <property type="entry name" value="KIB1-4_b-propeller"/>
</dbReference>
<dbReference type="SUPFAM" id="SSF50965">
    <property type="entry name" value="Galactose oxidase, central domain"/>
    <property type="match status" value="1"/>
</dbReference>
<dbReference type="InterPro" id="IPR050942">
    <property type="entry name" value="F-box_BR-signaling"/>
</dbReference>
<feature type="domain" description="KIB1-4 beta-propeller" evidence="1">
    <location>
        <begin position="108"/>
        <end position="379"/>
    </location>
</feature>
<dbReference type="Proteomes" id="UP001161247">
    <property type="component" value="Chromosome 2"/>
</dbReference>
<dbReference type="PANTHER" id="PTHR44259">
    <property type="entry name" value="OS07G0183000 PROTEIN-RELATED"/>
    <property type="match status" value="1"/>
</dbReference>
<dbReference type="EMBL" id="OX459119">
    <property type="protein sequence ID" value="CAI9093429.1"/>
    <property type="molecule type" value="Genomic_DNA"/>
</dbReference>
<organism evidence="2 3">
    <name type="scientific">Oldenlandia corymbosa var. corymbosa</name>
    <dbReference type="NCBI Taxonomy" id="529605"/>
    <lineage>
        <taxon>Eukaryota</taxon>
        <taxon>Viridiplantae</taxon>
        <taxon>Streptophyta</taxon>
        <taxon>Embryophyta</taxon>
        <taxon>Tracheophyta</taxon>
        <taxon>Spermatophyta</taxon>
        <taxon>Magnoliopsida</taxon>
        <taxon>eudicotyledons</taxon>
        <taxon>Gunneridae</taxon>
        <taxon>Pentapetalae</taxon>
        <taxon>asterids</taxon>
        <taxon>lamiids</taxon>
        <taxon>Gentianales</taxon>
        <taxon>Rubiaceae</taxon>
        <taxon>Rubioideae</taxon>
        <taxon>Spermacoceae</taxon>
        <taxon>Hedyotis-Oldenlandia complex</taxon>
        <taxon>Oldenlandia</taxon>
    </lineage>
</organism>
<evidence type="ECO:0000313" key="2">
    <source>
        <dbReference type="EMBL" id="CAI9093429.1"/>
    </source>
</evidence>
<dbReference type="Gene3D" id="1.20.1280.50">
    <property type="match status" value="1"/>
</dbReference>
<dbReference type="SUPFAM" id="SSF81383">
    <property type="entry name" value="F-box domain"/>
    <property type="match status" value="1"/>
</dbReference>
<dbReference type="Pfam" id="PF03478">
    <property type="entry name" value="Beta-prop_KIB1-4"/>
    <property type="match status" value="1"/>
</dbReference>
<accession>A0AAV1CFQ0</accession>
<keyword evidence="3" id="KW-1185">Reference proteome</keyword>
<evidence type="ECO:0000259" key="1">
    <source>
        <dbReference type="Pfam" id="PF03478"/>
    </source>
</evidence>
<protein>
    <submittedName>
        <fullName evidence="2">OLC1v1028930C1</fullName>
    </submittedName>
</protein>